<feature type="domain" description="SF4 helicase" evidence="1">
    <location>
        <begin position="31"/>
        <end position="246"/>
    </location>
</feature>
<dbReference type="Gene3D" id="3.40.50.300">
    <property type="entry name" value="P-loop containing nucleotide triphosphate hydrolases"/>
    <property type="match status" value="1"/>
</dbReference>
<dbReference type="InterPro" id="IPR027417">
    <property type="entry name" value="P-loop_NTPase"/>
</dbReference>
<evidence type="ECO:0000259" key="1">
    <source>
        <dbReference type="Pfam" id="PF03796"/>
    </source>
</evidence>
<gene>
    <name evidence="2" type="ORF">LCGC14_1405920</name>
</gene>
<protein>
    <recommendedName>
        <fullName evidence="1">SF4 helicase domain-containing protein</fullName>
    </recommendedName>
</protein>
<organism evidence="2">
    <name type="scientific">marine sediment metagenome</name>
    <dbReference type="NCBI Taxonomy" id="412755"/>
    <lineage>
        <taxon>unclassified sequences</taxon>
        <taxon>metagenomes</taxon>
        <taxon>ecological metagenomes</taxon>
    </lineage>
</organism>
<dbReference type="AlphaFoldDB" id="A0A0F9JW12"/>
<name>A0A0F9JW12_9ZZZZ</name>
<sequence>MRTLEQSLRTEHVVGEKITLPWRRLNEALSLHTKELCIVAGAPSSGKSVIATNLAMRLSEPVLYLAQDSSPSIIARLAALATRRNLTDVFDALRDPETMEEMASAVKGKRPLLAIQTGATPVDRVAVLVEAAAEWLGYPPPVVIVDNLIDLIVPGFHHQDGGFYATALPVLKRVAEDYNVCIIALHHVTRRAGANGGILLPTSSPSLMDLLHAGEREAEHVVGVYHDHHKTKLNLTILKQRDGEADSGGGLRVPMLWHAEQGRISQWTY</sequence>
<proteinExistence type="predicted"/>
<dbReference type="GO" id="GO:0005524">
    <property type="term" value="F:ATP binding"/>
    <property type="evidence" value="ECO:0007669"/>
    <property type="project" value="InterPro"/>
</dbReference>
<evidence type="ECO:0000313" key="2">
    <source>
        <dbReference type="EMBL" id="KKM73883.1"/>
    </source>
</evidence>
<comment type="caution">
    <text evidence="2">The sequence shown here is derived from an EMBL/GenBank/DDBJ whole genome shotgun (WGS) entry which is preliminary data.</text>
</comment>
<dbReference type="EMBL" id="LAZR01009230">
    <property type="protein sequence ID" value="KKM73883.1"/>
    <property type="molecule type" value="Genomic_DNA"/>
</dbReference>
<dbReference type="GO" id="GO:0003678">
    <property type="term" value="F:DNA helicase activity"/>
    <property type="evidence" value="ECO:0007669"/>
    <property type="project" value="InterPro"/>
</dbReference>
<reference evidence="2" key="1">
    <citation type="journal article" date="2015" name="Nature">
        <title>Complex archaea that bridge the gap between prokaryotes and eukaryotes.</title>
        <authorList>
            <person name="Spang A."/>
            <person name="Saw J.H."/>
            <person name="Jorgensen S.L."/>
            <person name="Zaremba-Niedzwiedzka K."/>
            <person name="Martijn J."/>
            <person name="Lind A.E."/>
            <person name="van Eijk R."/>
            <person name="Schleper C."/>
            <person name="Guy L."/>
            <person name="Ettema T.J."/>
        </authorList>
    </citation>
    <scope>NUCLEOTIDE SEQUENCE</scope>
</reference>
<dbReference type="GO" id="GO:0006260">
    <property type="term" value="P:DNA replication"/>
    <property type="evidence" value="ECO:0007669"/>
    <property type="project" value="InterPro"/>
</dbReference>
<dbReference type="Pfam" id="PF03796">
    <property type="entry name" value="DnaB_C"/>
    <property type="match status" value="1"/>
</dbReference>
<accession>A0A0F9JW12</accession>
<dbReference type="InterPro" id="IPR007694">
    <property type="entry name" value="DNA_helicase_DnaB-like_C"/>
</dbReference>
<dbReference type="SUPFAM" id="SSF52540">
    <property type="entry name" value="P-loop containing nucleoside triphosphate hydrolases"/>
    <property type="match status" value="1"/>
</dbReference>